<gene>
    <name evidence="1" type="ORF">CCAM_LOCUS26108</name>
</gene>
<reference evidence="1 2" key="1">
    <citation type="submission" date="2018-04" db="EMBL/GenBank/DDBJ databases">
        <authorList>
            <person name="Vogel A."/>
        </authorList>
    </citation>
    <scope>NUCLEOTIDE SEQUENCE [LARGE SCALE GENOMIC DNA]</scope>
</reference>
<dbReference type="AlphaFoldDB" id="A0A484M661"/>
<sequence length="100" mass="11566">MLFLLNKHKLLCRGAKQKLPCTTCSNVILSTTANITLFPYIDCNNVDIGKYKIFILTVLNKHIDSAEYNIALVYKLQQISFTNFFEHFCSTNIKCRSQKR</sequence>
<name>A0A484M661_9ASTE</name>
<dbReference type="Proteomes" id="UP000595140">
    <property type="component" value="Unassembled WGS sequence"/>
</dbReference>
<proteinExistence type="predicted"/>
<keyword evidence="2" id="KW-1185">Reference proteome</keyword>
<evidence type="ECO:0000313" key="1">
    <source>
        <dbReference type="EMBL" id="VFQ84332.1"/>
    </source>
</evidence>
<evidence type="ECO:0000313" key="2">
    <source>
        <dbReference type="Proteomes" id="UP000595140"/>
    </source>
</evidence>
<accession>A0A484M661</accession>
<dbReference type="EMBL" id="OOIL02002698">
    <property type="protein sequence ID" value="VFQ84332.1"/>
    <property type="molecule type" value="Genomic_DNA"/>
</dbReference>
<organism evidence="1 2">
    <name type="scientific">Cuscuta campestris</name>
    <dbReference type="NCBI Taxonomy" id="132261"/>
    <lineage>
        <taxon>Eukaryota</taxon>
        <taxon>Viridiplantae</taxon>
        <taxon>Streptophyta</taxon>
        <taxon>Embryophyta</taxon>
        <taxon>Tracheophyta</taxon>
        <taxon>Spermatophyta</taxon>
        <taxon>Magnoliopsida</taxon>
        <taxon>eudicotyledons</taxon>
        <taxon>Gunneridae</taxon>
        <taxon>Pentapetalae</taxon>
        <taxon>asterids</taxon>
        <taxon>lamiids</taxon>
        <taxon>Solanales</taxon>
        <taxon>Convolvulaceae</taxon>
        <taxon>Cuscuteae</taxon>
        <taxon>Cuscuta</taxon>
        <taxon>Cuscuta subgen. Grammica</taxon>
        <taxon>Cuscuta sect. Cleistogrammica</taxon>
    </lineage>
</organism>
<protein>
    <submittedName>
        <fullName evidence="1">Uncharacterized protein</fullName>
    </submittedName>
</protein>